<dbReference type="Proteomes" id="UP000293519">
    <property type="component" value="Unassembled WGS sequence"/>
</dbReference>
<dbReference type="PANTHER" id="PTHR43428:SF1">
    <property type="entry name" value="ARSENATE REDUCTASE"/>
    <property type="match status" value="1"/>
</dbReference>
<evidence type="ECO:0000313" key="3">
    <source>
        <dbReference type="EMBL" id="RZS55054.1"/>
    </source>
</evidence>
<protein>
    <submittedName>
        <fullName evidence="3">Arsenate reductase</fullName>
    </submittedName>
</protein>
<dbReference type="SMART" id="SM00226">
    <property type="entry name" value="LMWPc"/>
    <property type="match status" value="1"/>
</dbReference>
<evidence type="ECO:0000313" key="4">
    <source>
        <dbReference type="Proteomes" id="UP000293519"/>
    </source>
</evidence>
<reference evidence="3 4" key="1">
    <citation type="journal article" date="2015" name="Stand. Genomic Sci.">
        <title>Genomic Encyclopedia of Bacterial and Archaeal Type Strains, Phase III: the genomes of soil and plant-associated and newly described type strains.</title>
        <authorList>
            <person name="Whitman W.B."/>
            <person name="Woyke T."/>
            <person name="Klenk H.P."/>
            <person name="Zhou Y."/>
            <person name="Lilburn T.G."/>
            <person name="Beck B.J."/>
            <person name="De Vos P."/>
            <person name="Vandamme P."/>
            <person name="Eisen J.A."/>
            <person name="Garrity G."/>
            <person name="Hugenholtz P."/>
            <person name="Kyrpides N.C."/>
        </authorList>
    </citation>
    <scope>NUCLEOTIDE SEQUENCE [LARGE SCALE GENOMIC DNA]</scope>
    <source>
        <strain evidence="3 4">CV2</strain>
    </source>
</reference>
<dbReference type="Gene3D" id="3.40.50.2300">
    <property type="match status" value="1"/>
</dbReference>
<comment type="caution">
    <text evidence="3">The sequence shown here is derived from an EMBL/GenBank/DDBJ whole genome shotgun (WGS) entry which is preliminary data.</text>
</comment>
<dbReference type="Pfam" id="PF01451">
    <property type="entry name" value="LMWPc"/>
    <property type="match status" value="1"/>
</dbReference>
<dbReference type="InterPro" id="IPR023485">
    <property type="entry name" value="Ptyr_pPase"/>
</dbReference>
<dbReference type="GO" id="GO:0046685">
    <property type="term" value="P:response to arsenic-containing substance"/>
    <property type="evidence" value="ECO:0007669"/>
    <property type="project" value="UniProtKB-KW"/>
</dbReference>
<name>A0A4Q7LKS1_9MICO</name>
<keyword evidence="4" id="KW-1185">Reference proteome</keyword>
<keyword evidence="1" id="KW-0059">Arsenical resistance</keyword>
<dbReference type="InterPro" id="IPR048716">
    <property type="entry name" value="Phosphatase-like_N"/>
</dbReference>
<sequence length="215" mass="22422">MIDPHDDTTVPDVVTRIAERLTARYAGIVSAETVAAIVDDSYRQLAARASIRRYLASLTGHFAAERLAAIRRASVSLSDRPASVLFVCVENAGRSQLASALLAAELGDGVTIASAGSQPGSAVSPLLADALDELGVPLGTAYPKPLTDELVRGADFVITMGCGDACPVHPGRKYEDWAIPAPDAVNLDSVRAARDAIAEHVSSLAAEIRAARAHA</sequence>
<dbReference type="OrthoDB" id="9799372at2"/>
<evidence type="ECO:0000256" key="1">
    <source>
        <dbReference type="ARBA" id="ARBA00022849"/>
    </source>
</evidence>
<dbReference type="Gene3D" id="1.10.8.1060">
    <property type="entry name" value="Corynebacterium glutamicum thioredoxin-dependent arsenate reductase, N-terminal domain"/>
    <property type="match status" value="1"/>
</dbReference>
<gene>
    <name evidence="3" type="ORF">EV141_2035</name>
</gene>
<feature type="domain" description="Phosphotyrosine protein phosphatase I" evidence="2">
    <location>
        <begin position="82"/>
        <end position="207"/>
    </location>
</feature>
<organism evidence="3 4">
    <name type="scientific">Microcella putealis</name>
    <dbReference type="NCBI Taxonomy" id="337005"/>
    <lineage>
        <taxon>Bacteria</taxon>
        <taxon>Bacillati</taxon>
        <taxon>Actinomycetota</taxon>
        <taxon>Actinomycetes</taxon>
        <taxon>Micrococcales</taxon>
        <taxon>Microbacteriaceae</taxon>
        <taxon>Microcella</taxon>
    </lineage>
</organism>
<proteinExistence type="predicted"/>
<dbReference type="Pfam" id="PF21234">
    <property type="entry name" value="Phosphatase-like_N"/>
    <property type="match status" value="1"/>
</dbReference>
<dbReference type="NCBIfam" id="NF046112">
    <property type="entry name" value="MSMEG_6209_Nter"/>
    <property type="match status" value="1"/>
</dbReference>
<accession>A0A4Q7LKS1</accession>
<dbReference type="AlphaFoldDB" id="A0A4Q7LKS1"/>
<dbReference type="PANTHER" id="PTHR43428">
    <property type="entry name" value="ARSENATE REDUCTASE"/>
    <property type="match status" value="1"/>
</dbReference>
<dbReference type="SUPFAM" id="SSF52788">
    <property type="entry name" value="Phosphotyrosine protein phosphatases I"/>
    <property type="match status" value="1"/>
</dbReference>
<dbReference type="EMBL" id="SGWW01000004">
    <property type="protein sequence ID" value="RZS55054.1"/>
    <property type="molecule type" value="Genomic_DNA"/>
</dbReference>
<evidence type="ECO:0000259" key="2">
    <source>
        <dbReference type="SMART" id="SM00226"/>
    </source>
</evidence>
<dbReference type="RefSeq" id="WP_130485851.1">
    <property type="nucleotide sequence ID" value="NZ_SGWW01000004.1"/>
</dbReference>
<dbReference type="InterPro" id="IPR036196">
    <property type="entry name" value="Ptyr_pPase_sf"/>
</dbReference>